<accession>A0ABW9H056</accession>
<reference evidence="1 2" key="1">
    <citation type="journal article" date="2016" name="Int. J. Syst. Evol. Microbiol.">
        <title>Peptococcus simiae sp. nov., isolated from rhesus macaque faeces and emended description of the genus Peptococcus.</title>
        <authorList>
            <person name="Shkoporov A.N."/>
            <person name="Efimov B.A."/>
            <person name="Kondova I."/>
            <person name="Ouwerling B."/>
            <person name="Chaplin A.V."/>
            <person name="Shcherbakova V.A."/>
            <person name="Langermans J.A.M."/>
        </authorList>
    </citation>
    <scope>NUCLEOTIDE SEQUENCE [LARGE SCALE GENOMIC DNA]</scope>
    <source>
        <strain evidence="1 2">M108</strain>
    </source>
</reference>
<keyword evidence="2" id="KW-1185">Reference proteome</keyword>
<comment type="caution">
    <text evidence="1">The sequence shown here is derived from an EMBL/GenBank/DDBJ whole genome shotgun (WGS) entry which is preliminary data.</text>
</comment>
<proteinExistence type="predicted"/>
<evidence type="ECO:0000313" key="2">
    <source>
        <dbReference type="Proteomes" id="UP001631949"/>
    </source>
</evidence>
<sequence length="81" mass="9260">MDKPAIHSLYYAMDIAEDLQSFSYIQKENVMDQMDRYNFAAGNWAPTLEELKGKAFAILLFLTGEDEATVSQMIFDAEKND</sequence>
<dbReference type="RefSeq" id="WP_408977540.1">
    <property type="nucleotide sequence ID" value="NZ_JBJUVG010000007.1"/>
</dbReference>
<dbReference type="Proteomes" id="UP001631949">
    <property type="component" value="Unassembled WGS sequence"/>
</dbReference>
<organism evidence="1 2">
    <name type="scientific">Peptococcus simiae</name>
    <dbReference type="NCBI Taxonomy" id="1643805"/>
    <lineage>
        <taxon>Bacteria</taxon>
        <taxon>Bacillati</taxon>
        <taxon>Bacillota</taxon>
        <taxon>Clostridia</taxon>
        <taxon>Eubacteriales</taxon>
        <taxon>Peptococcaceae</taxon>
        <taxon>Peptococcus</taxon>
    </lineage>
</organism>
<name>A0ABW9H056_9FIRM</name>
<evidence type="ECO:0000313" key="1">
    <source>
        <dbReference type="EMBL" id="MFM9413927.1"/>
    </source>
</evidence>
<gene>
    <name evidence="1" type="ORF">ACKQTC_06075</name>
</gene>
<dbReference type="EMBL" id="JBJUVG010000007">
    <property type="protein sequence ID" value="MFM9413927.1"/>
    <property type="molecule type" value="Genomic_DNA"/>
</dbReference>
<protein>
    <submittedName>
        <fullName evidence="1">Uncharacterized protein</fullName>
    </submittedName>
</protein>